<dbReference type="Gene3D" id="1.10.510.10">
    <property type="entry name" value="Transferase(Phosphotransferase) domain 1"/>
    <property type="match status" value="2"/>
</dbReference>
<dbReference type="InterPro" id="IPR000719">
    <property type="entry name" value="Prot_kinase_dom"/>
</dbReference>
<dbReference type="GO" id="GO:0009506">
    <property type="term" value="C:plasmodesma"/>
    <property type="evidence" value="ECO:0007669"/>
    <property type="project" value="TreeGrafter"/>
</dbReference>
<dbReference type="GO" id="GO:0005886">
    <property type="term" value="C:plasma membrane"/>
    <property type="evidence" value="ECO:0007669"/>
    <property type="project" value="TreeGrafter"/>
</dbReference>
<dbReference type="InterPro" id="IPR011009">
    <property type="entry name" value="Kinase-like_dom_sf"/>
</dbReference>
<dbReference type="PANTHER" id="PTHR27003">
    <property type="entry name" value="OS07G0166700 PROTEIN"/>
    <property type="match status" value="1"/>
</dbReference>
<protein>
    <recommendedName>
        <fullName evidence="2">Protein kinase domain-containing protein</fullName>
    </recommendedName>
</protein>
<dbReference type="GO" id="GO:0005524">
    <property type="term" value="F:ATP binding"/>
    <property type="evidence" value="ECO:0007669"/>
    <property type="project" value="InterPro"/>
</dbReference>
<dbReference type="PANTHER" id="PTHR27003:SF383">
    <property type="entry name" value="TYROSINE-PROTEIN KINASE, NON-RECEPTOR JAK_TYK2-RELATED"/>
    <property type="match status" value="1"/>
</dbReference>
<comment type="caution">
    <text evidence="3">The sequence shown here is derived from an EMBL/GenBank/DDBJ whole genome shotgun (WGS) entry which is preliminary data.</text>
</comment>
<organism evidence="3 4">
    <name type="scientific">Mikania micrantha</name>
    <name type="common">bitter vine</name>
    <dbReference type="NCBI Taxonomy" id="192012"/>
    <lineage>
        <taxon>Eukaryota</taxon>
        <taxon>Viridiplantae</taxon>
        <taxon>Streptophyta</taxon>
        <taxon>Embryophyta</taxon>
        <taxon>Tracheophyta</taxon>
        <taxon>Spermatophyta</taxon>
        <taxon>Magnoliopsida</taxon>
        <taxon>eudicotyledons</taxon>
        <taxon>Gunneridae</taxon>
        <taxon>Pentapetalae</taxon>
        <taxon>asterids</taxon>
        <taxon>campanulids</taxon>
        <taxon>Asterales</taxon>
        <taxon>Asteraceae</taxon>
        <taxon>Asteroideae</taxon>
        <taxon>Heliantheae alliance</taxon>
        <taxon>Eupatorieae</taxon>
        <taxon>Mikania</taxon>
    </lineage>
</organism>
<keyword evidence="4" id="KW-1185">Reference proteome</keyword>
<keyword evidence="1" id="KW-0175">Coiled coil</keyword>
<evidence type="ECO:0000259" key="2">
    <source>
        <dbReference type="PROSITE" id="PS50011"/>
    </source>
</evidence>
<dbReference type="PROSITE" id="PS50011">
    <property type="entry name" value="PROTEIN_KINASE_DOM"/>
    <property type="match status" value="1"/>
</dbReference>
<feature type="domain" description="Protein kinase" evidence="2">
    <location>
        <begin position="25"/>
        <end position="493"/>
    </location>
</feature>
<dbReference type="EMBL" id="SZYD01000001">
    <property type="protein sequence ID" value="KAD7476983.1"/>
    <property type="molecule type" value="Genomic_DNA"/>
</dbReference>
<feature type="coiled-coil region" evidence="1">
    <location>
        <begin position="215"/>
        <end position="242"/>
    </location>
</feature>
<gene>
    <name evidence="3" type="ORF">E3N88_00119</name>
</gene>
<dbReference type="InterPro" id="IPR045272">
    <property type="entry name" value="ANXUR1/2-like"/>
</dbReference>
<proteinExistence type="predicted"/>
<name>A0A5N6PY19_9ASTR</name>
<evidence type="ECO:0000313" key="4">
    <source>
        <dbReference type="Proteomes" id="UP000326396"/>
    </source>
</evidence>
<dbReference type="GO" id="GO:0004714">
    <property type="term" value="F:transmembrane receptor protein tyrosine kinase activity"/>
    <property type="evidence" value="ECO:0007669"/>
    <property type="project" value="InterPro"/>
</dbReference>
<dbReference type="SMART" id="SM00220">
    <property type="entry name" value="S_TKc"/>
    <property type="match status" value="1"/>
</dbReference>
<accession>A0A5N6PY19</accession>
<evidence type="ECO:0000256" key="1">
    <source>
        <dbReference type="SAM" id="Coils"/>
    </source>
</evidence>
<reference evidence="3 4" key="1">
    <citation type="submission" date="2019-05" db="EMBL/GenBank/DDBJ databases">
        <title>Mikania micrantha, genome provides insights into the molecular mechanism of rapid growth.</title>
        <authorList>
            <person name="Liu B."/>
        </authorList>
    </citation>
    <scope>NUCLEOTIDE SEQUENCE [LARGE SCALE GENOMIC DNA]</scope>
    <source>
        <strain evidence="3">NLD-2019</strain>
        <tissue evidence="3">Leaf</tissue>
    </source>
</reference>
<dbReference type="SUPFAM" id="SSF56112">
    <property type="entry name" value="Protein kinase-like (PK-like)"/>
    <property type="match status" value="2"/>
</dbReference>
<dbReference type="Gene3D" id="3.30.200.20">
    <property type="entry name" value="Phosphorylase Kinase, domain 1"/>
    <property type="match status" value="2"/>
</dbReference>
<evidence type="ECO:0000313" key="3">
    <source>
        <dbReference type="EMBL" id="KAD7476983.1"/>
    </source>
</evidence>
<dbReference type="AlphaFoldDB" id="A0A5N6PY19"/>
<dbReference type="InterPro" id="IPR001245">
    <property type="entry name" value="Ser-Thr/Tyr_kinase_cat_dom"/>
</dbReference>
<dbReference type="Proteomes" id="UP000326396">
    <property type="component" value="Linkage Group LG1"/>
</dbReference>
<dbReference type="OrthoDB" id="4062651at2759"/>
<dbReference type="Pfam" id="PF07714">
    <property type="entry name" value="PK_Tyr_Ser-Thr"/>
    <property type="match status" value="2"/>
</dbReference>
<sequence>MASTVAKIAHLRIPLEDVEKVTNNFHRDNIISRGDFGPAYKGQLLHYGKSITIAARKLDRKYGLGDVEFWTEISLLSDLKHPNIGSIIGYCDEKNEKIIITTFEVKGSLTGYLNSPNLTWIQRLKISVGVARALSYLHHDKGRDYGVIHPDRYLAPLAKHHYENKTLKDVINPNLWNQMLGRSLMKYSKSAYSCIMDERAFRANMDDVVADLEKALEFQSRLEKLEEMYQHLKIRLEDVKSATNNFSNPYSPCDDNPRFIRCVAELDHYDREKHSSVGTESEVKLLRRHNTVAIKRLISQDHELDQQVFFNNMEMLASFQHPNIISLLGFCVEGSELILVFEKNPNKHVALCKTTIVENWNAKIENFEDAEFIPLNQEDEALYLPYISRNVSPFHLDPEYTKTGLLKRESDVYSFGVVSFELLCGKKAADPIYLDYGGHQTHVARSRFAAGTLESMIDPVIIYPNKDSLDTYTEIAYKCGRNPSSTSIYESCP</sequence>